<reference evidence="2" key="2">
    <citation type="submission" date="2020-08" db="EMBL/GenBank/DDBJ databases">
        <title>The Agave Microbiome: Exploring the role of microbial communities in plant adaptations to desert environments.</title>
        <authorList>
            <person name="Partida-Martinez L.P."/>
        </authorList>
    </citation>
    <scope>NUCLEOTIDE SEQUENCE [LARGE SCALE GENOMIC DNA]</scope>
    <source>
        <strain evidence="2">AT2.8</strain>
    </source>
</reference>
<name>A0A852TF99_9BACI</name>
<dbReference type="EMBL" id="JACCBX010000006">
    <property type="protein sequence ID" value="NYE06317.1"/>
    <property type="molecule type" value="Genomic_DNA"/>
</dbReference>
<gene>
    <name evidence="1" type="ORF">F4694_003097</name>
</gene>
<reference evidence="2" key="1">
    <citation type="submission" date="2020-07" db="EMBL/GenBank/DDBJ databases">
        <authorList>
            <person name="Partida-Martinez L."/>
            <person name="Huntemann M."/>
            <person name="Clum A."/>
            <person name="Wang J."/>
            <person name="Palaniappan K."/>
            <person name="Ritter S."/>
            <person name="Chen I.-M."/>
            <person name="Stamatis D."/>
            <person name="Reddy T."/>
            <person name="O'Malley R."/>
            <person name="Daum C."/>
            <person name="Shapiro N."/>
            <person name="Ivanova N."/>
            <person name="Kyrpides N."/>
            <person name="Woyke T."/>
        </authorList>
    </citation>
    <scope>NUCLEOTIDE SEQUENCE [LARGE SCALE GENOMIC DNA]</scope>
    <source>
        <strain evidence="2">AT2.8</strain>
    </source>
</reference>
<protein>
    <submittedName>
        <fullName evidence="1">Uncharacterized protein</fullName>
    </submittedName>
</protein>
<dbReference type="Proteomes" id="UP000548423">
    <property type="component" value="Unassembled WGS sequence"/>
</dbReference>
<organism evidence="1 2">
    <name type="scientific">Neobacillus niacini</name>
    <dbReference type="NCBI Taxonomy" id="86668"/>
    <lineage>
        <taxon>Bacteria</taxon>
        <taxon>Bacillati</taxon>
        <taxon>Bacillota</taxon>
        <taxon>Bacilli</taxon>
        <taxon>Bacillales</taxon>
        <taxon>Bacillaceae</taxon>
        <taxon>Neobacillus</taxon>
    </lineage>
</organism>
<accession>A0A852TF99</accession>
<evidence type="ECO:0000313" key="2">
    <source>
        <dbReference type="Proteomes" id="UP000548423"/>
    </source>
</evidence>
<dbReference type="AlphaFoldDB" id="A0A852TF99"/>
<comment type="caution">
    <text evidence="1">The sequence shown here is derived from an EMBL/GenBank/DDBJ whole genome shotgun (WGS) entry which is preliminary data.</text>
</comment>
<evidence type="ECO:0000313" key="1">
    <source>
        <dbReference type="EMBL" id="NYE06317.1"/>
    </source>
</evidence>
<proteinExistence type="predicted"/>
<sequence>MVSRKANEMRYSGNVIKEKVLLYGQGNFYYHQKN</sequence>